<reference evidence="2" key="1">
    <citation type="submission" date="2015-12" db="EMBL/GenBank/DDBJ databases">
        <title>Update maize B73 reference genome by single molecule sequencing technologies.</title>
        <authorList>
            <consortium name="Maize Genome Sequencing Project"/>
            <person name="Ware D."/>
        </authorList>
    </citation>
    <scope>NUCLEOTIDE SEQUENCE [LARGE SCALE GENOMIC DNA]</scope>
    <source>
        <tissue evidence="2">Seedling</tissue>
    </source>
</reference>
<dbReference type="SUPFAM" id="SSF53098">
    <property type="entry name" value="Ribonuclease H-like"/>
    <property type="match status" value="1"/>
</dbReference>
<organism evidence="2">
    <name type="scientific">Zea mays</name>
    <name type="common">Maize</name>
    <dbReference type="NCBI Taxonomy" id="4577"/>
    <lineage>
        <taxon>Eukaryota</taxon>
        <taxon>Viridiplantae</taxon>
        <taxon>Streptophyta</taxon>
        <taxon>Embryophyta</taxon>
        <taxon>Tracheophyta</taxon>
        <taxon>Spermatophyta</taxon>
        <taxon>Magnoliopsida</taxon>
        <taxon>Liliopsida</taxon>
        <taxon>Poales</taxon>
        <taxon>Poaceae</taxon>
        <taxon>PACMAD clade</taxon>
        <taxon>Panicoideae</taxon>
        <taxon>Andropogonodae</taxon>
        <taxon>Andropogoneae</taxon>
        <taxon>Tripsacinae</taxon>
        <taxon>Zea</taxon>
    </lineage>
</organism>
<dbReference type="EMBL" id="CM007647">
    <property type="protein sequence ID" value="ONL95358.1"/>
    <property type="molecule type" value="Genomic_DNA"/>
</dbReference>
<proteinExistence type="predicted"/>
<protein>
    <recommendedName>
        <fullName evidence="1">HAT C-terminal dimerisation domain-containing protein</fullName>
    </recommendedName>
</protein>
<dbReference type="SMR" id="A0A1D6JU61"/>
<dbReference type="OMA" id="DLICIHY"/>
<name>A0A1D6JU61_MAIZE</name>
<dbReference type="GO" id="GO:0046983">
    <property type="term" value="F:protein dimerization activity"/>
    <property type="evidence" value="ECO:0007669"/>
    <property type="project" value="InterPro"/>
</dbReference>
<dbReference type="InterPro" id="IPR012337">
    <property type="entry name" value="RNaseH-like_sf"/>
</dbReference>
<feature type="domain" description="HAT C-terminal dimerisation" evidence="1">
    <location>
        <begin position="9"/>
        <end position="73"/>
    </location>
</feature>
<dbReference type="InParanoid" id="A0A1D6JU61"/>
<evidence type="ECO:0000313" key="2">
    <source>
        <dbReference type="EMBL" id="ONL95358.1"/>
    </source>
</evidence>
<dbReference type="PANTHER" id="PTHR32166">
    <property type="entry name" value="OSJNBA0013A04.12 PROTEIN"/>
    <property type="match status" value="1"/>
</dbReference>
<dbReference type="PANTHER" id="PTHR32166:SF123">
    <property type="entry name" value="BED-TYPE DOMAIN-CONTAINING PROTEIN"/>
    <property type="match status" value="1"/>
</dbReference>
<accession>A0A1D6JU61</accession>
<dbReference type="AlphaFoldDB" id="A0A1D6JU61"/>
<dbReference type="Pfam" id="PF05699">
    <property type="entry name" value="Dimer_Tnp_hAT"/>
    <property type="match status" value="1"/>
</dbReference>
<dbReference type="InterPro" id="IPR008906">
    <property type="entry name" value="HATC_C_dom"/>
</dbReference>
<evidence type="ECO:0000259" key="1">
    <source>
        <dbReference type="Pfam" id="PF05699"/>
    </source>
</evidence>
<gene>
    <name evidence="2" type="ORF">ZEAMMB73_Zm00001d028281</name>
</gene>
<sequence length="95" mass="10888">MAYDHNTLPSSWWAMFGSDTPTLQNLALRLVSQCCSSSGCERNWSTFALVQTKVRNQLSHQKLHKLVYVNYNLRLRLKDAIGFTSVQGEEHPFSQ</sequence>